<protein>
    <submittedName>
        <fullName evidence="3">Uncharacterized protein LOC110987816</fullName>
    </submittedName>
</protein>
<gene>
    <name evidence="3" type="primary">LOC110987816</name>
</gene>
<dbReference type="RefSeq" id="XP_022106611.1">
    <property type="nucleotide sequence ID" value="XM_022250919.1"/>
</dbReference>
<feature type="region of interest" description="Disordered" evidence="1">
    <location>
        <begin position="28"/>
        <end position="90"/>
    </location>
</feature>
<reference evidence="3" key="1">
    <citation type="submission" date="2025-08" db="UniProtKB">
        <authorList>
            <consortium name="RefSeq"/>
        </authorList>
    </citation>
    <scope>IDENTIFICATION</scope>
</reference>
<evidence type="ECO:0000256" key="1">
    <source>
        <dbReference type="SAM" id="MobiDB-lite"/>
    </source>
</evidence>
<keyword evidence="2" id="KW-1185">Reference proteome</keyword>
<dbReference type="AlphaFoldDB" id="A0A8B7ZT21"/>
<dbReference type="KEGG" id="aplc:110987816"/>
<evidence type="ECO:0000313" key="3">
    <source>
        <dbReference type="RefSeq" id="XP_022106611.1"/>
    </source>
</evidence>
<proteinExistence type="predicted"/>
<evidence type="ECO:0000313" key="2">
    <source>
        <dbReference type="Proteomes" id="UP000694845"/>
    </source>
</evidence>
<accession>A0A8B7ZT21</accession>
<sequence>MKIEWLVTRWLGLQQKVSSCWDGGQGGLQVDMDDGTDTGLKRPLESDSDDDVPLLTLAKRASGSPSPIRLNEEAAPLQQAGRPTSLARADSNPTCHNLCPMCCLRKS</sequence>
<name>A0A8B7ZT21_ACAPL</name>
<organism evidence="2 3">
    <name type="scientific">Acanthaster planci</name>
    <name type="common">Crown-of-thorns starfish</name>
    <dbReference type="NCBI Taxonomy" id="133434"/>
    <lineage>
        <taxon>Eukaryota</taxon>
        <taxon>Metazoa</taxon>
        <taxon>Echinodermata</taxon>
        <taxon>Eleutherozoa</taxon>
        <taxon>Asterozoa</taxon>
        <taxon>Asteroidea</taxon>
        <taxon>Valvatacea</taxon>
        <taxon>Valvatida</taxon>
        <taxon>Acanthasteridae</taxon>
        <taxon>Acanthaster</taxon>
    </lineage>
</organism>
<dbReference type="GeneID" id="110987816"/>
<dbReference type="Proteomes" id="UP000694845">
    <property type="component" value="Unplaced"/>
</dbReference>